<evidence type="ECO:0000313" key="2">
    <source>
        <dbReference type="Proteomes" id="UP000808146"/>
    </source>
</evidence>
<accession>A0A9D7LU86</accession>
<comment type="caution">
    <text evidence="1">The sequence shown here is derived from an EMBL/GenBank/DDBJ whole genome shotgun (WGS) entry which is preliminary data.</text>
</comment>
<dbReference type="Proteomes" id="UP000808146">
    <property type="component" value="Unassembled WGS sequence"/>
</dbReference>
<dbReference type="AlphaFoldDB" id="A0A9D7LU86"/>
<dbReference type="EMBL" id="JADKBR010000024">
    <property type="protein sequence ID" value="MBK8892185.1"/>
    <property type="molecule type" value="Genomic_DNA"/>
</dbReference>
<proteinExistence type="predicted"/>
<name>A0A9D7LU86_9RHOO</name>
<organism evidence="1 2">
    <name type="scientific">Candidatus Dechloromonas phosphorivorans</name>
    <dbReference type="NCBI Taxonomy" id="2899244"/>
    <lineage>
        <taxon>Bacteria</taxon>
        <taxon>Pseudomonadati</taxon>
        <taxon>Pseudomonadota</taxon>
        <taxon>Betaproteobacteria</taxon>
        <taxon>Rhodocyclales</taxon>
        <taxon>Azonexaceae</taxon>
        <taxon>Dechloromonas</taxon>
    </lineage>
</organism>
<sequence>MSIQWRGRVDPAYMAEILGAPEGAVLEALAGAGQVFLDPADGEWKTTDDYLSGNVKAKLKQAVLSGSTYQRNIDALEQVHRRTCHRRHRAGLPGRCGFRPLTSRRSSSRSWNLMTARWGYSAEPAPGR</sequence>
<gene>
    <name evidence="1" type="ORF">IPN75_18350</name>
</gene>
<evidence type="ECO:0000313" key="1">
    <source>
        <dbReference type="EMBL" id="MBK8892185.1"/>
    </source>
</evidence>
<protein>
    <submittedName>
        <fullName evidence="1">Uncharacterized protein</fullName>
    </submittedName>
</protein>
<reference evidence="2" key="1">
    <citation type="journal article" date="2021" name="Nat. Commun.">
        <title>Connecting structure to function with the recovery of over 1000 high-quality metagenome-assembled genomes from activated sludge using long-read sequencing.</title>
        <authorList>
            <person name="Singleton C.M."/>
            <person name="Petriglieri F."/>
            <person name="Kristensen J.M."/>
            <person name="Kirkegaard R.H."/>
            <person name="Michaelsen T.Y."/>
            <person name="Andersen M.H."/>
            <person name="Kondrotaite Z."/>
            <person name="Karst S.M."/>
            <person name="Dueholm M.S."/>
            <person name="Nielsen P.H."/>
            <person name="Albertsen M."/>
        </authorList>
    </citation>
    <scope>NUCLEOTIDE SEQUENCE [LARGE SCALE GENOMIC DNA]</scope>
</reference>